<keyword evidence="3 5" id="KW-1133">Transmembrane helix</keyword>
<dbReference type="PANTHER" id="PTHR12701:SF20">
    <property type="entry name" value="ENDOPLASMIC RETICULUM TRANSMEMBRANE PROTEIN"/>
    <property type="match status" value="1"/>
</dbReference>
<feature type="transmembrane region" description="Helical" evidence="5">
    <location>
        <begin position="79"/>
        <end position="99"/>
    </location>
</feature>
<dbReference type="InterPro" id="IPR008417">
    <property type="entry name" value="BAP29/BAP31"/>
</dbReference>
<feature type="coiled-coil region" evidence="6">
    <location>
        <begin position="113"/>
        <end position="147"/>
    </location>
</feature>
<sequence>MSLATKSIQLTLFSEILLFSLLLIPFPIKIRNKLIFYLTLSKALFQIICGIQLMVLFTFMDSLYKITTDYYSIYYERNAYISGFTLFLFLVYTTFLSLIKKIIKEEENAAILTKQVINQKEFVEKMMKDLKDKDTELINNKKSLQAAKILATQVENNQKTYFDLLTKYNELKGETTKNK</sequence>
<dbReference type="GO" id="GO:0005789">
    <property type="term" value="C:endoplasmic reticulum membrane"/>
    <property type="evidence" value="ECO:0007669"/>
    <property type="project" value="UniProtKB-SubCell"/>
</dbReference>
<evidence type="ECO:0000259" key="7">
    <source>
        <dbReference type="Pfam" id="PF05529"/>
    </source>
</evidence>
<comment type="similarity">
    <text evidence="5">Belongs to the BCAP29/BCAP31 family.</text>
</comment>
<dbReference type="OMA" id="LRTIKHI"/>
<feature type="domain" description="BAP29/BAP31 transmembrane" evidence="7">
    <location>
        <begin position="74"/>
        <end position="109"/>
    </location>
</feature>
<dbReference type="InParanoid" id="S7XH23"/>
<feature type="transmembrane region" description="Helical" evidence="5">
    <location>
        <begin position="12"/>
        <end position="28"/>
    </location>
</feature>
<comment type="subcellular location">
    <subcellularLocation>
        <location evidence="5">Endoplasmic reticulum membrane</location>
        <topology evidence="5">Multi-pass membrane protein</topology>
    </subcellularLocation>
    <subcellularLocation>
        <location evidence="1">Membrane</location>
        <topology evidence="1">Multi-pass membrane protein</topology>
    </subcellularLocation>
</comment>
<accession>S7XH23</accession>
<dbReference type="Proteomes" id="UP000014978">
    <property type="component" value="Unassembled WGS sequence"/>
</dbReference>
<organism evidence="8 9">
    <name type="scientific">Spraguea lophii (strain 42_110)</name>
    <name type="common">Microsporidian parasite</name>
    <dbReference type="NCBI Taxonomy" id="1358809"/>
    <lineage>
        <taxon>Eukaryota</taxon>
        <taxon>Fungi</taxon>
        <taxon>Fungi incertae sedis</taxon>
        <taxon>Microsporidia</taxon>
        <taxon>Spragueidae</taxon>
        <taxon>Spraguea</taxon>
    </lineage>
</organism>
<reference evidence="9" key="1">
    <citation type="journal article" date="2013" name="PLoS Genet.">
        <title>The genome of Spraguea lophii and the basis of host-microsporidian interactions.</title>
        <authorList>
            <person name="Campbell S.E."/>
            <person name="Williams T.A."/>
            <person name="Yousuf A."/>
            <person name="Soanes D.M."/>
            <person name="Paszkiewicz K.H."/>
            <person name="Williams B.A.P."/>
        </authorList>
    </citation>
    <scope>NUCLEOTIDE SEQUENCE [LARGE SCALE GENOMIC DNA]</scope>
    <source>
        <strain evidence="9">42_110</strain>
    </source>
</reference>
<dbReference type="GO" id="GO:0006886">
    <property type="term" value="P:intracellular protein transport"/>
    <property type="evidence" value="ECO:0007669"/>
    <property type="project" value="UniProtKB-UniRule"/>
</dbReference>
<feature type="transmembrane region" description="Helical" evidence="5">
    <location>
        <begin position="35"/>
        <end position="59"/>
    </location>
</feature>
<dbReference type="EMBL" id="ATCN01000843">
    <property type="protein sequence ID" value="EPR78359.1"/>
    <property type="molecule type" value="Genomic_DNA"/>
</dbReference>
<evidence type="ECO:0000256" key="5">
    <source>
        <dbReference type="RuleBase" id="RU367026"/>
    </source>
</evidence>
<keyword evidence="6" id="KW-0175">Coiled coil</keyword>
<evidence type="ECO:0000256" key="3">
    <source>
        <dbReference type="ARBA" id="ARBA00022989"/>
    </source>
</evidence>
<dbReference type="GO" id="GO:0006888">
    <property type="term" value="P:endoplasmic reticulum to Golgi vesicle-mediated transport"/>
    <property type="evidence" value="ECO:0007669"/>
    <property type="project" value="UniProtKB-UniRule"/>
</dbReference>
<dbReference type="InterPro" id="IPR040463">
    <property type="entry name" value="BAP29/BAP31_N"/>
</dbReference>
<dbReference type="VEuPathDB" id="MicrosporidiaDB:SLOPH_1713"/>
<dbReference type="Pfam" id="PF05529">
    <property type="entry name" value="Bap31"/>
    <property type="match status" value="2"/>
</dbReference>
<keyword evidence="5" id="KW-0813">Transport</keyword>
<evidence type="ECO:0000256" key="2">
    <source>
        <dbReference type="ARBA" id="ARBA00022692"/>
    </source>
</evidence>
<comment type="function">
    <text evidence="5">May play a role in anterograde transport of membrane proteins from the endoplasmic reticulum to the Golgi.</text>
</comment>
<evidence type="ECO:0000256" key="6">
    <source>
        <dbReference type="SAM" id="Coils"/>
    </source>
</evidence>
<evidence type="ECO:0000313" key="9">
    <source>
        <dbReference type="Proteomes" id="UP000014978"/>
    </source>
</evidence>
<feature type="domain" description="BAP29/BAP31 transmembrane" evidence="7">
    <location>
        <begin position="1"/>
        <end position="66"/>
    </location>
</feature>
<dbReference type="AlphaFoldDB" id="S7XH23"/>
<dbReference type="OrthoDB" id="435607at2759"/>
<keyword evidence="9" id="KW-1185">Reference proteome</keyword>
<dbReference type="PANTHER" id="PTHR12701">
    <property type="entry name" value="BCR-ASSOCIATED PROTEIN, BAP"/>
    <property type="match status" value="1"/>
</dbReference>
<keyword evidence="5" id="KW-0653">Protein transport</keyword>
<evidence type="ECO:0000313" key="8">
    <source>
        <dbReference type="EMBL" id="EPR78359.1"/>
    </source>
</evidence>
<keyword evidence="5" id="KW-0256">Endoplasmic reticulum</keyword>
<keyword evidence="5" id="KW-0931">ER-Golgi transport</keyword>
<dbReference type="HOGENOM" id="CLU_120104_0_0_1"/>
<comment type="caution">
    <text evidence="8">The sequence shown here is derived from an EMBL/GenBank/DDBJ whole genome shotgun (WGS) entry which is preliminary data.</text>
</comment>
<gene>
    <name evidence="8" type="ORF">SLOPH_1713</name>
</gene>
<keyword evidence="2 5" id="KW-0812">Transmembrane</keyword>
<dbReference type="GO" id="GO:0070973">
    <property type="term" value="P:protein localization to endoplasmic reticulum exit site"/>
    <property type="evidence" value="ECO:0007669"/>
    <property type="project" value="UniProtKB-UniRule"/>
</dbReference>
<evidence type="ECO:0000256" key="4">
    <source>
        <dbReference type="ARBA" id="ARBA00023136"/>
    </source>
</evidence>
<proteinExistence type="inferred from homology"/>
<keyword evidence="4 5" id="KW-0472">Membrane</keyword>
<name>S7XH23_SPRLO</name>
<dbReference type="FunCoup" id="S7XH23">
    <property type="interactions" value="70"/>
</dbReference>
<evidence type="ECO:0000256" key="1">
    <source>
        <dbReference type="ARBA" id="ARBA00004141"/>
    </source>
</evidence>
<protein>
    <recommendedName>
        <fullName evidence="5">Endoplasmic reticulum transmembrane protein</fullName>
    </recommendedName>
</protein>